<protein>
    <recommendedName>
        <fullName evidence="5">Purple acid phosphatase</fullName>
        <ecNumber evidence="5">3.1.3.2</ecNumber>
    </recommendedName>
</protein>
<reference evidence="9 10" key="1">
    <citation type="journal article" date="2011" name="Science">
        <title>The Selaginella genome identifies genetic changes associated with the evolution of vascular plants.</title>
        <authorList>
            <person name="Banks J.A."/>
            <person name="Nishiyama T."/>
            <person name="Hasebe M."/>
            <person name="Bowman J.L."/>
            <person name="Gribskov M."/>
            <person name="dePamphilis C."/>
            <person name="Albert V.A."/>
            <person name="Aono N."/>
            <person name="Aoyama T."/>
            <person name="Ambrose B.A."/>
            <person name="Ashton N.W."/>
            <person name="Axtell M.J."/>
            <person name="Barker E."/>
            <person name="Barker M.S."/>
            <person name="Bennetzen J.L."/>
            <person name="Bonawitz N.D."/>
            <person name="Chapple C."/>
            <person name="Cheng C."/>
            <person name="Correa L.G."/>
            <person name="Dacre M."/>
            <person name="DeBarry J."/>
            <person name="Dreyer I."/>
            <person name="Elias M."/>
            <person name="Engstrom E.M."/>
            <person name="Estelle M."/>
            <person name="Feng L."/>
            <person name="Finet C."/>
            <person name="Floyd S.K."/>
            <person name="Frommer W.B."/>
            <person name="Fujita T."/>
            <person name="Gramzow L."/>
            <person name="Gutensohn M."/>
            <person name="Harholt J."/>
            <person name="Hattori M."/>
            <person name="Heyl A."/>
            <person name="Hirai T."/>
            <person name="Hiwatashi Y."/>
            <person name="Ishikawa M."/>
            <person name="Iwata M."/>
            <person name="Karol K.G."/>
            <person name="Koehler B."/>
            <person name="Kolukisaoglu U."/>
            <person name="Kubo M."/>
            <person name="Kurata T."/>
            <person name="Lalonde S."/>
            <person name="Li K."/>
            <person name="Li Y."/>
            <person name="Litt A."/>
            <person name="Lyons E."/>
            <person name="Manning G."/>
            <person name="Maruyama T."/>
            <person name="Michael T.P."/>
            <person name="Mikami K."/>
            <person name="Miyazaki S."/>
            <person name="Morinaga S."/>
            <person name="Murata T."/>
            <person name="Mueller-Roeber B."/>
            <person name="Nelson D.R."/>
            <person name="Obara M."/>
            <person name="Oguri Y."/>
            <person name="Olmstead R.G."/>
            <person name="Onodera N."/>
            <person name="Petersen B.L."/>
            <person name="Pils B."/>
            <person name="Prigge M."/>
            <person name="Rensing S.A."/>
            <person name="Riano-Pachon D.M."/>
            <person name="Roberts A.W."/>
            <person name="Sato Y."/>
            <person name="Scheller H.V."/>
            <person name="Schulz B."/>
            <person name="Schulz C."/>
            <person name="Shakirov E.V."/>
            <person name="Shibagaki N."/>
            <person name="Shinohara N."/>
            <person name="Shippen D.E."/>
            <person name="Soerensen I."/>
            <person name="Sotooka R."/>
            <person name="Sugimoto N."/>
            <person name="Sugita M."/>
            <person name="Sumikawa N."/>
            <person name="Tanurdzic M."/>
            <person name="Theissen G."/>
            <person name="Ulvskov P."/>
            <person name="Wakazuki S."/>
            <person name="Weng J.K."/>
            <person name="Willats W.W."/>
            <person name="Wipf D."/>
            <person name="Wolf P.G."/>
            <person name="Yang L."/>
            <person name="Zimmer A.D."/>
            <person name="Zhu Q."/>
            <person name="Mitros T."/>
            <person name="Hellsten U."/>
            <person name="Loque D."/>
            <person name="Otillar R."/>
            <person name="Salamov A."/>
            <person name="Schmutz J."/>
            <person name="Shapiro H."/>
            <person name="Lindquist E."/>
            <person name="Lucas S."/>
            <person name="Rokhsar D."/>
            <person name="Grigoriev I.V."/>
        </authorList>
    </citation>
    <scope>NUCLEOTIDE SEQUENCE [LARGE SCALE GENOMIC DNA]</scope>
</reference>
<evidence type="ECO:0000256" key="4">
    <source>
        <dbReference type="ARBA" id="ARBA00023180"/>
    </source>
</evidence>
<sequence>MDAPAALLAVLVVWWAAAGAAGQWAWLGRKQLLLQASPEQVHVSLAGLKHIRVTWITAAGSNLPAKVDYGTAPNTYTASATADGSSSYFYMLYRSGTIHNAVIGPLEDDTRYFYRVAGAGGRELSFKTPPKLGPEVPVTFAVVGDLGQTRWSESTLAHIQQCSYDVLLFAGDLSYADYYQPLWDSFGRLVEPAASSRPWMVTQGNHDVERIPLLARPYKAYNSRWSMPHSESDSPSNLFYSFDVASVHVVMLGSYAAYDQRSEQYAWLQEDLNKVDRSKTPWLIAVVHAPWYNSNAKHRGDGDGMMHALEPMLREAKVDIVFAGHVHAYERTVRILAIGHARVYSGQLDECGIMHITIGDGGNREGLARRFRDPQPEWSIFREASFGHGELQVVNATHAHWSWHRNDDDEAVVADKITITSVTACTTPSRSS</sequence>
<evidence type="ECO:0000256" key="1">
    <source>
        <dbReference type="ARBA" id="ARBA00008723"/>
    </source>
</evidence>
<dbReference type="PANTHER" id="PTHR22953:SF153">
    <property type="entry name" value="PURPLE ACID PHOSPHATASE"/>
    <property type="match status" value="1"/>
</dbReference>
<dbReference type="OMA" id="CKDVFEP"/>
<dbReference type="SUPFAM" id="SSF56300">
    <property type="entry name" value="Metallo-dependent phosphatases"/>
    <property type="match status" value="1"/>
</dbReference>
<dbReference type="Gramene" id="EFJ12487">
    <property type="protein sequence ID" value="EFJ12487"/>
    <property type="gene ID" value="SELMODRAFT_425237"/>
</dbReference>
<organism evidence="10">
    <name type="scientific">Selaginella moellendorffii</name>
    <name type="common">Spikemoss</name>
    <dbReference type="NCBI Taxonomy" id="88036"/>
    <lineage>
        <taxon>Eukaryota</taxon>
        <taxon>Viridiplantae</taxon>
        <taxon>Streptophyta</taxon>
        <taxon>Embryophyta</taxon>
        <taxon>Tracheophyta</taxon>
        <taxon>Lycopodiopsida</taxon>
        <taxon>Selaginellales</taxon>
        <taxon>Selaginellaceae</taxon>
        <taxon>Selaginella</taxon>
    </lineage>
</organism>
<keyword evidence="2 5" id="KW-0732">Signal</keyword>
<dbReference type="InterPro" id="IPR029052">
    <property type="entry name" value="Metallo-depent_PP-like"/>
</dbReference>
<dbReference type="KEGG" id="smo:SELMODRAFT_425237"/>
<dbReference type="GO" id="GO:0046872">
    <property type="term" value="F:metal ion binding"/>
    <property type="evidence" value="ECO:0007669"/>
    <property type="project" value="InterPro"/>
</dbReference>
<dbReference type="InParanoid" id="D8SSG3"/>
<dbReference type="InterPro" id="IPR015914">
    <property type="entry name" value="PAPs_N"/>
</dbReference>
<dbReference type="EC" id="3.1.3.2" evidence="5"/>
<proteinExistence type="inferred from homology"/>
<keyword evidence="4" id="KW-0325">Glycoprotein</keyword>
<dbReference type="Gene3D" id="2.60.40.380">
    <property type="entry name" value="Purple acid phosphatase-like, N-terminal"/>
    <property type="match status" value="1"/>
</dbReference>
<dbReference type="Pfam" id="PF16656">
    <property type="entry name" value="Pur_ac_phosph_N"/>
    <property type="match status" value="1"/>
</dbReference>
<dbReference type="InterPro" id="IPR041792">
    <property type="entry name" value="MPP_PAP"/>
</dbReference>
<accession>D8SSG3</accession>
<evidence type="ECO:0000259" key="8">
    <source>
        <dbReference type="Pfam" id="PF16656"/>
    </source>
</evidence>
<evidence type="ECO:0000313" key="9">
    <source>
        <dbReference type="EMBL" id="EFJ12487.1"/>
    </source>
</evidence>
<feature type="domain" description="Purple acid phosphatase N-terminal" evidence="8">
    <location>
        <begin position="38"/>
        <end position="128"/>
    </location>
</feature>
<dbReference type="InterPro" id="IPR039331">
    <property type="entry name" value="PAPs-like"/>
</dbReference>
<comment type="catalytic activity">
    <reaction evidence="5">
        <text>a phosphate monoester + H2O = an alcohol + phosphate</text>
        <dbReference type="Rhea" id="RHEA:15017"/>
        <dbReference type="ChEBI" id="CHEBI:15377"/>
        <dbReference type="ChEBI" id="CHEBI:30879"/>
        <dbReference type="ChEBI" id="CHEBI:43474"/>
        <dbReference type="ChEBI" id="CHEBI:67140"/>
        <dbReference type="EC" id="3.1.3.2"/>
    </reaction>
</comment>
<dbReference type="STRING" id="88036.D8SSG3"/>
<dbReference type="Proteomes" id="UP000001514">
    <property type="component" value="Unassembled WGS sequence"/>
</dbReference>
<feature type="domain" description="Calcineurin-like phosphoesterase" evidence="6">
    <location>
        <begin position="139"/>
        <end position="329"/>
    </location>
</feature>
<dbReference type="Gene3D" id="3.60.21.10">
    <property type="match status" value="1"/>
</dbReference>
<evidence type="ECO:0000256" key="3">
    <source>
        <dbReference type="ARBA" id="ARBA00022801"/>
    </source>
</evidence>
<comment type="similarity">
    <text evidence="1 5">Belongs to the metallophosphoesterase superfamily. Purple acid phosphatase family.</text>
</comment>
<feature type="chain" id="PRO_5005127360" description="Purple acid phosphatase" evidence="5">
    <location>
        <begin position="23"/>
        <end position="432"/>
    </location>
</feature>
<dbReference type="InterPro" id="IPR025733">
    <property type="entry name" value="PAPs_C"/>
</dbReference>
<dbReference type="GO" id="GO:0003993">
    <property type="term" value="F:acid phosphatase activity"/>
    <property type="evidence" value="ECO:0000318"/>
    <property type="project" value="GO_Central"/>
</dbReference>
<gene>
    <name evidence="9" type="ORF">SELMODRAFT_425237</name>
</gene>
<dbReference type="Pfam" id="PF00149">
    <property type="entry name" value="Metallophos"/>
    <property type="match status" value="1"/>
</dbReference>
<dbReference type="InterPro" id="IPR008963">
    <property type="entry name" value="Purple_acid_Pase-like_N"/>
</dbReference>
<dbReference type="EMBL" id="GL377638">
    <property type="protein sequence ID" value="EFJ12487.1"/>
    <property type="molecule type" value="Genomic_DNA"/>
</dbReference>
<evidence type="ECO:0000259" key="6">
    <source>
        <dbReference type="Pfam" id="PF00149"/>
    </source>
</evidence>
<evidence type="ECO:0000256" key="2">
    <source>
        <dbReference type="ARBA" id="ARBA00022729"/>
    </source>
</evidence>
<name>D8SSG3_SELML</name>
<feature type="domain" description="Purple acid phosphatase C-terminal" evidence="7">
    <location>
        <begin position="352"/>
        <end position="412"/>
    </location>
</feature>
<evidence type="ECO:0000313" key="10">
    <source>
        <dbReference type="Proteomes" id="UP000001514"/>
    </source>
</evidence>
<dbReference type="PANTHER" id="PTHR22953">
    <property type="entry name" value="ACID PHOSPHATASE RELATED"/>
    <property type="match status" value="1"/>
</dbReference>
<dbReference type="eggNOG" id="KOG1378">
    <property type="taxonomic scope" value="Eukaryota"/>
</dbReference>
<dbReference type="CDD" id="cd00839">
    <property type="entry name" value="MPP_PAPs"/>
    <property type="match status" value="1"/>
</dbReference>
<keyword evidence="3 5" id="KW-0378">Hydrolase</keyword>
<dbReference type="HOGENOM" id="CLU_013387_0_0_1"/>
<dbReference type="AlphaFoldDB" id="D8SSG3"/>
<dbReference type="SUPFAM" id="SSF49363">
    <property type="entry name" value="Purple acid phosphatase, N-terminal domain"/>
    <property type="match status" value="1"/>
</dbReference>
<dbReference type="Pfam" id="PF14008">
    <property type="entry name" value="Metallophos_C"/>
    <property type="match status" value="1"/>
</dbReference>
<evidence type="ECO:0000256" key="5">
    <source>
        <dbReference type="RuleBase" id="RU361203"/>
    </source>
</evidence>
<feature type="signal peptide" evidence="5">
    <location>
        <begin position="1"/>
        <end position="22"/>
    </location>
</feature>
<dbReference type="InterPro" id="IPR004843">
    <property type="entry name" value="Calcineurin-like_PHP"/>
</dbReference>
<evidence type="ECO:0000259" key="7">
    <source>
        <dbReference type="Pfam" id="PF14008"/>
    </source>
</evidence>
<keyword evidence="10" id="KW-1185">Reference proteome</keyword>